<evidence type="ECO:0000256" key="1">
    <source>
        <dbReference type="SAM" id="Phobius"/>
    </source>
</evidence>
<gene>
    <name evidence="2" type="ORF">TNCT_548191</name>
</gene>
<evidence type="ECO:0000313" key="3">
    <source>
        <dbReference type="Proteomes" id="UP000887116"/>
    </source>
</evidence>
<name>A0A8X6HUY3_TRICU</name>
<keyword evidence="3" id="KW-1185">Reference proteome</keyword>
<dbReference type="EMBL" id="BMAO01009389">
    <property type="protein sequence ID" value="GFR30557.1"/>
    <property type="molecule type" value="Genomic_DNA"/>
</dbReference>
<keyword evidence="1" id="KW-1133">Transmembrane helix</keyword>
<keyword evidence="1" id="KW-0812">Transmembrane</keyword>
<keyword evidence="1" id="KW-0472">Membrane</keyword>
<comment type="caution">
    <text evidence="2">The sequence shown here is derived from an EMBL/GenBank/DDBJ whole genome shotgun (WGS) entry which is preliminary data.</text>
</comment>
<accession>A0A8X6HUY3</accession>
<dbReference type="Proteomes" id="UP000887116">
    <property type="component" value="Unassembled WGS sequence"/>
</dbReference>
<proteinExistence type="predicted"/>
<organism evidence="2 3">
    <name type="scientific">Trichonephila clavata</name>
    <name type="common">Joro spider</name>
    <name type="synonym">Nephila clavata</name>
    <dbReference type="NCBI Taxonomy" id="2740835"/>
    <lineage>
        <taxon>Eukaryota</taxon>
        <taxon>Metazoa</taxon>
        <taxon>Ecdysozoa</taxon>
        <taxon>Arthropoda</taxon>
        <taxon>Chelicerata</taxon>
        <taxon>Arachnida</taxon>
        <taxon>Araneae</taxon>
        <taxon>Araneomorphae</taxon>
        <taxon>Entelegynae</taxon>
        <taxon>Araneoidea</taxon>
        <taxon>Nephilidae</taxon>
        <taxon>Trichonephila</taxon>
    </lineage>
</organism>
<protein>
    <submittedName>
        <fullName evidence="2">Uncharacterized protein</fullName>
    </submittedName>
</protein>
<reference evidence="2" key="1">
    <citation type="submission" date="2020-07" db="EMBL/GenBank/DDBJ databases">
        <title>Multicomponent nature underlies the extraordinary mechanical properties of spider dragline silk.</title>
        <authorList>
            <person name="Kono N."/>
            <person name="Nakamura H."/>
            <person name="Mori M."/>
            <person name="Yoshida Y."/>
            <person name="Ohtoshi R."/>
            <person name="Malay A.D."/>
            <person name="Moran D.A.P."/>
            <person name="Tomita M."/>
            <person name="Numata K."/>
            <person name="Arakawa K."/>
        </authorList>
    </citation>
    <scope>NUCLEOTIDE SEQUENCE</scope>
</reference>
<dbReference type="OrthoDB" id="10404989at2759"/>
<dbReference type="AlphaFoldDB" id="A0A8X6HUY3"/>
<feature type="transmembrane region" description="Helical" evidence="1">
    <location>
        <begin position="38"/>
        <end position="57"/>
    </location>
</feature>
<sequence length="124" mass="14309">MDEGVEPMGNELDAFRALEISAWIFRVVDVLSSTYFKIPLYFSVLYLVIEIFIAYLIPDNGMWRLEASVAASFFFCHLCAKGSSIFPIDVNADRESSFTNIANSYFLVLFMIRLFSHRFLEDNH</sequence>
<evidence type="ECO:0000313" key="2">
    <source>
        <dbReference type="EMBL" id="GFR30557.1"/>
    </source>
</evidence>